<protein>
    <submittedName>
        <fullName evidence="6">Phospholipase, patatin family</fullName>
    </submittedName>
</protein>
<feature type="short sequence motif" description="GXSXG" evidence="4">
    <location>
        <begin position="39"/>
        <end position="43"/>
    </location>
</feature>
<dbReference type="GO" id="GO:0016042">
    <property type="term" value="P:lipid catabolic process"/>
    <property type="evidence" value="ECO:0007669"/>
    <property type="project" value="UniProtKB-UniRule"/>
</dbReference>
<reference evidence="6 7" key="1">
    <citation type="submission" date="2007-01" db="EMBL/GenBank/DDBJ databases">
        <authorList>
            <person name="Haygood M."/>
            <person name="Podell S."/>
            <person name="Anderson C."/>
            <person name="Hopkinson B."/>
            <person name="Roe K."/>
            <person name="Barbeau K."/>
            <person name="Gaasterland T."/>
            <person name="Ferriera S."/>
            <person name="Johnson J."/>
            <person name="Kravitz S."/>
            <person name="Beeson K."/>
            <person name="Sutton G."/>
            <person name="Rogers Y.-H."/>
            <person name="Friedman R."/>
            <person name="Frazier M."/>
            <person name="Venter J.C."/>
        </authorList>
    </citation>
    <scope>NUCLEOTIDE SEQUENCE [LARGE SCALE GENOMIC DNA]</scope>
    <source>
        <strain evidence="6 7">ATCC 23134</strain>
    </source>
</reference>
<dbReference type="SUPFAM" id="SSF52151">
    <property type="entry name" value="FabD/lysophospholipase-like"/>
    <property type="match status" value="1"/>
</dbReference>
<accession>A1ZST7</accession>
<feature type="active site" description="Nucleophile" evidence="4">
    <location>
        <position position="41"/>
    </location>
</feature>
<evidence type="ECO:0000259" key="5">
    <source>
        <dbReference type="PROSITE" id="PS51635"/>
    </source>
</evidence>
<dbReference type="InterPro" id="IPR002641">
    <property type="entry name" value="PNPLA_dom"/>
</dbReference>
<evidence type="ECO:0000256" key="1">
    <source>
        <dbReference type="ARBA" id="ARBA00022801"/>
    </source>
</evidence>
<feature type="active site" description="Proton acceptor" evidence="4">
    <location>
        <position position="185"/>
    </location>
</feature>
<name>A1ZST7_MICM2</name>
<evidence type="ECO:0000313" key="6">
    <source>
        <dbReference type="EMBL" id="EAY26501.1"/>
    </source>
</evidence>
<dbReference type="EMBL" id="AAWS01000033">
    <property type="protein sequence ID" value="EAY26501.1"/>
    <property type="molecule type" value="Genomic_DNA"/>
</dbReference>
<dbReference type="OrthoDB" id="2339873at2"/>
<keyword evidence="1 4" id="KW-0378">Hydrolase</keyword>
<evidence type="ECO:0000256" key="2">
    <source>
        <dbReference type="ARBA" id="ARBA00022963"/>
    </source>
</evidence>
<evidence type="ECO:0000256" key="3">
    <source>
        <dbReference type="ARBA" id="ARBA00023098"/>
    </source>
</evidence>
<dbReference type="PROSITE" id="PS51635">
    <property type="entry name" value="PNPLA"/>
    <property type="match status" value="1"/>
</dbReference>
<keyword evidence="3 4" id="KW-0443">Lipid metabolism</keyword>
<dbReference type="PANTHER" id="PTHR14226:SF57">
    <property type="entry name" value="BLR7027 PROTEIN"/>
    <property type="match status" value="1"/>
</dbReference>
<evidence type="ECO:0000256" key="4">
    <source>
        <dbReference type="PROSITE-ProRule" id="PRU01161"/>
    </source>
</evidence>
<feature type="short sequence motif" description="DGA/G" evidence="4">
    <location>
        <begin position="185"/>
        <end position="187"/>
    </location>
</feature>
<keyword evidence="7" id="KW-1185">Reference proteome</keyword>
<dbReference type="GO" id="GO:0016787">
    <property type="term" value="F:hydrolase activity"/>
    <property type="evidence" value="ECO:0007669"/>
    <property type="project" value="UniProtKB-UniRule"/>
</dbReference>
<comment type="caution">
    <text evidence="6">The sequence shown here is derived from an EMBL/GenBank/DDBJ whole genome shotgun (WGS) entry which is preliminary data.</text>
</comment>
<dbReference type="PANTHER" id="PTHR14226">
    <property type="entry name" value="NEUROPATHY TARGET ESTERASE/SWISS CHEESE D.MELANOGASTER"/>
    <property type="match status" value="1"/>
</dbReference>
<dbReference type="Gene3D" id="3.40.1090.10">
    <property type="entry name" value="Cytosolic phospholipase A2 catalytic domain"/>
    <property type="match status" value="1"/>
</dbReference>
<feature type="short sequence motif" description="GXGXXG" evidence="4">
    <location>
        <begin position="10"/>
        <end position="15"/>
    </location>
</feature>
<dbReference type="eggNOG" id="COG1752">
    <property type="taxonomic scope" value="Bacteria"/>
</dbReference>
<dbReference type="Pfam" id="PF01734">
    <property type="entry name" value="Patatin"/>
    <property type="match status" value="1"/>
</dbReference>
<dbReference type="CDD" id="cd07209">
    <property type="entry name" value="Pat_hypo_Ecoli_Z1214_like"/>
    <property type="match status" value="1"/>
</dbReference>
<dbReference type="InterPro" id="IPR016035">
    <property type="entry name" value="Acyl_Trfase/lysoPLipase"/>
</dbReference>
<keyword evidence="2 4" id="KW-0442">Lipid degradation</keyword>
<evidence type="ECO:0000313" key="7">
    <source>
        <dbReference type="Proteomes" id="UP000004095"/>
    </source>
</evidence>
<sequence length="344" mass="38486">MKKTALILQGGGALGAYQYGVIKGFYEKDKNFNPSIITGVSIGAINGAVMLGGKLGPVKSLEKLWDTLKTPSSSFIPPKWRSSISKFGNPNMYFINPALMFSPLTAQSIYDISPFCKLLDEIIDFDQLNTHPSTLIIETVNVESGQLERFSNKSEEGLTIDKIIASMSIPPNFPAVKIDQGYYWDGGLYANMPLSPAINHLEALESENGEAITERELIVVSLFRKNAQMPSNINEVTERIKEIIFAGKLNLDKKMFEQMNDCIDLIKEIDKDLNKDSKVRENKVYQKLLNHKKINPPLVLEYRAEGVIGTDDFSEQAMDFRVRQGYRDAVATLKKPREVALSPN</sequence>
<dbReference type="InterPro" id="IPR050301">
    <property type="entry name" value="NTE"/>
</dbReference>
<proteinExistence type="predicted"/>
<dbReference type="Proteomes" id="UP000004095">
    <property type="component" value="Unassembled WGS sequence"/>
</dbReference>
<dbReference type="AlphaFoldDB" id="A1ZST7"/>
<organism evidence="6 7">
    <name type="scientific">Microscilla marina ATCC 23134</name>
    <dbReference type="NCBI Taxonomy" id="313606"/>
    <lineage>
        <taxon>Bacteria</taxon>
        <taxon>Pseudomonadati</taxon>
        <taxon>Bacteroidota</taxon>
        <taxon>Cytophagia</taxon>
        <taxon>Cytophagales</taxon>
        <taxon>Microscillaceae</taxon>
        <taxon>Microscilla</taxon>
    </lineage>
</organism>
<feature type="domain" description="PNPLA" evidence="5">
    <location>
        <begin position="6"/>
        <end position="198"/>
    </location>
</feature>
<gene>
    <name evidence="6" type="ORF">M23134_01671</name>
</gene>
<dbReference type="RefSeq" id="WP_002700727.1">
    <property type="nucleotide sequence ID" value="NZ_AAWS01000033.1"/>
</dbReference>